<feature type="compositionally biased region" description="Polar residues" evidence="13">
    <location>
        <begin position="467"/>
        <end position="479"/>
    </location>
</feature>
<dbReference type="PANTHER" id="PTHR11447:SF16">
    <property type="entry name" value="P53 PROTEIN LONG FORM VARIANT 1"/>
    <property type="match status" value="1"/>
</dbReference>
<dbReference type="GO" id="GO:0006915">
    <property type="term" value="P:apoptotic process"/>
    <property type="evidence" value="ECO:0007669"/>
    <property type="project" value="UniProtKB-KW"/>
</dbReference>
<keyword evidence="5 11" id="KW-0862">Zinc</keyword>
<keyword evidence="6" id="KW-0805">Transcription regulation</keyword>
<evidence type="ECO:0000256" key="11">
    <source>
        <dbReference type="PIRSR" id="PIRSR602117-1"/>
    </source>
</evidence>
<evidence type="ECO:0000256" key="2">
    <source>
        <dbReference type="ARBA" id="ARBA00006167"/>
    </source>
</evidence>
<feature type="region of interest" description="Disordered" evidence="13">
    <location>
        <begin position="467"/>
        <end position="486"/>
    </location>
</feature>
<organism evidence="15 16">
    <name type="scientific">Folsomia candida</name>
    <name type="common">Springtail</name>
    <dbReference type="NCBI Taxonomy" id="158441"/>
    <lineage>
        <taxon>Eukaryota</taxon>
        <taxon>Metazoa</taxon>
        <taxon>Ecdysozoa</taxon>
        <taxon>Arthropoda</taxon>
        <taxon>Hexapoda</taxon>
        <taxon>Collembola</taxon>
        <taxon>Entomobryomorpha</taxon>
        <taxon>Isotomoidea</taxon>
        <taxon>Isotomidae</taxon>
        <taxon>Proisotominae</taxon>
        <taxon>Folsomia</taxon>
    </lineage>
</organism>
<accession>A0A226DFT1</accession>
<dbReference type="STRING" id="158441.A0A226DFT1"/>
<dbReference type="InterPro" id="IPR011615">
    <property type="entry name" value="p53_DNA-bd"/>
</dbReference>
<evidence type="ECO:0000256" key="10">
    <source>
        <dbReference type="ARBA" id="ARBA00023242"/>
    </source>
</evidence>
<keyword evidence="4 11" id="KW-0479">Metal-binding</keyword>
<feature type="site" description="Interaction with DNA" evidence="12">
    <location>
        <position position="221"/>
    </location>
</feature>
<keyword evidence="7" id="KW-0238">DNA-binding</keyword>
<evidence type="ECO:0000259" key="14">
    <source>
        <dbReference type="Pfam" id="PF00870"/>
    </source>
</evidence>
<proteinExistence type="inferred from homology"/>
<feature type="binding site" evidence="11">
    <location>
        <position position="279"/>
    </location>
    <ligand>
        <name>Zn(2+)</name>
        <dbReference type="ChEBI" id="CHEBI:29105"/>
    </ligand>
</feature>
<evidence type="ECO:0000313" key="15">
    <source>
        <dbReference type="EMBL" id="OXA43990.1"/>
    </source>
</evidence>
<evidence type="ECO:0000256" key="7">
    <source>
        <dbReference type="ARBA" id="ARBA00023125"/>
    </source>
</evidence>
<keyword evidence="10" id="KW-0539">Nucleus</keyword>
<dbReference type="Pfam" id="PF00870">
    <property type="entry name" value="P53"/>
    <property type="match status" value="1"/>
</dbReference>
<evidence type="ECO:0000256" key="9">
    <source>
        <dbReference type="ARBA" id="ARBA00023163"/>
    </source>
</evidence>
<evidence type="ECO:0000256" key="8">
    <source>
        <dbReference type="ARBA" id="ARBA00023159"/>
    </source>
</evidence>
<evidence type="ECO:0000256" key="3">
    <source>
        <dbReference type="ARBA" id="ARBA00022703"/>
    </source>
</evidence>
<feature type="domain" description="p53 DNA-binding" evidence="14">
    <location>
        <begin position="205"/>
        <end position="399"/>
    </location>
</feature>
<keyword evidence="3" id="KW-0053">Apoptosis</keyword>
<name>A0A226DFT1_FOLCA</name>
<keyword evidence="16" id="KW-1185">Reference proteome</keyword>
<dbReference type="PANTHER" id="PTHR11447">
    <property type="entry name" value="CELLULAR TUMOR ANTIGEN P53"/>
    <property type="match status" value="1"/>
</dbReference>
<dbReference type="EMBL" id="LNIX01000020">
    <property type="protein sequence ID" value="OXA43990.1"/>
    <property type="molecule type" value="Genomic_DNA"/>
</dbReference>
<feature type="binding site" evidence="11">
    <location>
        <position position="352"/>
    </location>
    <ligand>
        <name>Zn(2+)</name>
        <dbReference type="ChEBI" id="CHEBI:29105"/>
    </ligand>
</feature>
<dbReference type="GO" id="GO:0000978">
    <property type="term" value="F:RNA polymerase II cis-regulatory region sequence-specific DNA binding"/>
    <property type="evidence" value="ECO:0007669"/>
    <property type="project" value="TreeGrafter"/>
</dbReference>
<dbReference type="Gene3D" id="2.60.40.720">
    <property type="match status" value="1"/>
</dbReference>
<evidence type="ECO:0000256" key="13">
    <source>
        <dbReference type="SAM" id="MobiDB-lite"/>
    </source>
</evidence>
<dbReference type="GO" id="GO:0046872">
    <property type="term" value="F:metal ion binding"/>
    <property type="evidence" value="ECO:0007669"/>
    <property type="project" value="UniProtKB-KW"/>
</dbReference>
<keyword evidence="8" id="KW-0010">Activator</keyword>
<evidence type="ECO:0000256" key="4">
    <source>
        <dbReference type="ARBA" id="ARBA00022723"/>
    </source>
</evidence>
<dbReference type="AlphaFoldDB" id="A0A226DFT1"/>
<evidence type="ECO:0000256" key="1">
    <source>
        <dbReference type="ARBA" id="ARBA00004123"/>
    </source>
</evidence>
<dbReference type="GO" id="GO:0000981">
    <property type="term" value="F:DNA-binding transcription factor activity, RNA polymerase II-specific"/>
    <property type="evidence" value="ECO:0007669"/>
    <property type="project" value="TreeGrafter"/>
</dbReference>
<dbReference type="GO" id="GO:0005634">
    <property type="term" value="C:nucleus"/>
    <property type="evidence" value="ECO:0007669"/>
    <property type="project" value="UniProtKB-SubCell"/>
</dbReference>
<evidence type="ECO:0000313" key="16">
    <source>
        <dbReference type="Proteomes" id="UP000198287"/>
    </source>
</evidence>
<comment type="cofactor">
    <cofactor evidence="11">
        <name>Zn(2+)</name>
        <dbReference type="ChEBI" id="CHEBI:29105"/>
    </cofactor>
    <text evidence="11">Binds 1 zinc ion per subunit.</text>
</comment>
<dbReference type="InterPro" id="IPR002117">
    <property type="entry name" value="p53_tumour_suppressor"/>
</dbReference>
<feature type="binding site" evidence="11">
    <location>
        <position position="348"/>
    </location>
    <ligand>
        <name>Zn(2+)</name>
        <dbReference type="ChEBI" id="CHEBI:29105"/>
    </ligand>
</feature>
<gene>
    <name evidence="15" type="ORF">Fcan01_21344</name>
</gene>
<comment type="similarity">
    <text evidence="2">Belongs to the p53 family.</text>
</comment>
<dbReference type="InterPro" id="IPR008967">
    <property type="entry name" value="p53-like_TF_DNA-bd_sf"/>
</dbReference>
<evidence type="ECO:0000256" key="6">
    <source>
        <dbReference type="ARBA" id="ARBA00023015"/>
    </source>
</evidence>
<reference evidence="15 16" key="1">
    <citation type="submission" date="2015-12" db="EMBL/GenBank/DDBJ databases">
        <title>The genome of Folsomia candida.</title>
        <authorList>
            <person name="Faddeeva A."/>
            <person name="Derks M.F."/>
            <person name="Anvar Y."/>
            <person name="Smit S."/>
            <person name="Van Straalen N."/>
            <person name="Roelofs D."/>
        </authorList>
    </citation>
    <scope>NUCLEOTIDE SEQUENCE [LARGE SCALE GENOMIC DNA]</scope>
    <source>
        <strain evidence="15 16">VU population</strain>
        <tissue evidence="15">Whole body</tissue>
    </source>
</reference>
<dbReference type="InterPro" id="IPR012346">
    <property type="entry name" value="p53/RUNT-type_TF_DNA-bd_sf"/>
</dbReference>
<dbReference type="SUPFAM" id="SSF49417">
    <property type="entry name" value="p53-like transcription factors"/>
    <property type="match status" value="1"/>
</dbReference>
<feature type="region of interest" description="Disordered" evidence="13">
    <location>
        <begin position="424"/>
        <end position="454"/>
    </location>
</feature>
<dbReference type="Proteomes" id="UP000198287">
    <property type="component" value="Unassembled WGS sequence"/>
</dbReference>
<dbReference type="OrthoDB" id="5915660at2759"/>
<comment type="subcellular location">
    <subcellularLocation>
        <location evidence="1">Nucleus</location>
    </subcellularLocation>
</comment>
<keyword evidence="9" id="KW-0804">Transcription</keyword>
<sequence>MRRSKTVVDTGNQAYQHHIFHHNHHAVGGDSQVKEELVLGFDYSQNNMAFDDFTLSQPKGAEMNGNMEFEGSQSLRINTADLFDGGFRSLIQEEGVEIARNPNSTSLVELDPNKLNLSEADGDPTLPVATASVSQDNILQQLLHGEGGEYPASYRLSQQDSFGLSSAIEGMAGAIPDHEIASTAAATTETGPEGPMGNENICFEQYGGPFGFGIVPNHAGKKVKCIYSDTYNKFYCDLGTFEFVIKLDFNSITNLEKYCIRFSLIYTDPEYQNKPVLKCINCAETQKKLISEQDQLNKSLHHIVRGNSDDKNVTYFTSERTGFCYGMIGLRHPEPGVTSIIQKLAFTCRSSCRSSEDFGINRRPTALVFTLFDHRRVVRGRSMINLRICSAPFRDYKNECCGPSATIPHTKKRKHVPENATLQPKMKMSAPSTSTRQDKCAPSTSSNRHVGGQLPGFSMEKVVKSTGMNNTHDSSSQESLYELDDEDLSGSQRRTIKMRKLARDCRNVLSWLHCDDPIQRAAAVQVFESLKFTERIVNTSHKTIKKVMEKKMEKGE</sequence>
<protein>
    <submittedName>
        <fullName evidence="15">Cellular tumor antigen p53</fullName>
    </submittedName>
</protein>
<evidence type="ECO:0000256" key="12">
    <source>
        <dbReference type="PIRSR" id="PIRSR602117-2"/>
    </source>
</evidence>
<evidence type="ECO:0000256" key="5">
    <source>
        <dbReference type="ARBA" id="ARBA00022833"/>
    </source>
</evidence>
<comment type="caution">
    <text evidence="15">The sequence shown here is derived from an EMBL/GenBank/DDBJ whole genome shotgun (WGS) entry which is preliminary data.</text>
</comment>
<dbReference type="OMA" id="ANDYLIR"/>